<reference evidence="1 2" key="1">
    <citation type="journal article" date="2018" name="Evol. Lett.">
        <title>Horizontal gene cluster transfer increased hallucinogenic mushroom diversity.</title>
        <authorList>
            <person name="Reynolds H.T."/>
            <person name="Vijayakumar V."/>
            <person name="Gluck-Thaler E."/>
            <person name="Korotkin H.B."/>
            <person name="Matheny P.B."/>
            <person name="Slot J.C."/>
        </authorList>
    </citation>
    <scope>NUCLEOTIDE SEQUENCE [LARGE SCALE GENOMIC DNA]</scope>
    <source>
        <strain evidence="1 2">2631</strain>
    </source>
</reference>
<dbReference type="Proteomes" id="UP000283269">
    <property type="component" value="Unassembled WGS sequence"/>
</dbReference>
<dbReference type="EMBL" id="NHYD01001262">
    <property type="protein sequence ID" value="PPQ91741.1"/>
    <property type="molecule type" value="Genomic_DNA"/>
</dbReference>
<sequence length="151" mass="17205">MALRRGIYRIYQWGTSELPQVLTADEDVVTVSPPIGPPDRDQEWSVEIQDNSCVAIQIPARLFPSRSLSFEGEPEAGKQVILGPVSDFPTREWRVEPALQKPLPIPYFIRVRDKDLFVGISPKKIFPPQLELQESTEDLSRAWVFEFVAPE</sequence>
<proteinExistence type="predicted"/>
<accession>A0A409XLX0</accession>
<organism evidence="1 2">
    <name type="scientific">Psilocybe cyanescens</name>
    <dbReference type="NCBI Taxonomy" id="93625"/>
    <lineage>
        <taxon>Eukaryota</taxon>
        <taxon>Fungi</taxon>
        <taxon>Dikarya</taxon>
        <taxon>Basidiomycota</taxon>
        <taxon>Agaricomycotina</taxon>
        <taxon>Agaricomycetes</taxon>
        <taxon>Agaricomycetidae</taxon>
        <taxon>Agaricales</taxon>
        <taxon>Agaricineae</taxon>
        <taxon>Strophariaceae</taxon>
        <taxon>Psilocybe</taxon>
    </lineage>
</organism>
<protein>
    <submittedName>
        <fullName evidence="1">Uncharacterized protein</fullName>
    </submittedName>
</protein>
<evidence type="ECO:0000313" key="2">
    <source>
        <dbReference type="Proteomes" id="UP000283269"/>
    </source>
</evidence>
<dbReference type="AlphaFoldDB" id="A0A409XLX0"/>
<keyword evidence="2" id="KW-1185">Reference proteome</keyword>
<gene>
    <name evidence="1" type="ORF">CVT25_013023</name>
</gene>
<dbReference type="InParanoid" id="A0A409XLX0"/>
<name>A0A409XLX0_PSICY</name>
<dbReference type="OrthoDB" id="3161932at2759"/>
<evidence type="ECO:0000313" key="1">
    <source>
        <dbReference type="EMBL" id="PPQ91741.1"/>
    </source>
</evidence>
<comment type="caution">
    <text evidence="1">The sequence shown here is derived from an EMBL/GenBank/DDBJ whole genome shotgun (WGS) entry which is preliminary data.</text>
</comment>